<evidence type="ECO:0000313" key="2">
    <source>
        <dbReference type="EMBL" id="MDR6967830.1"/>
    </source>
</evidence>
<name>A0ABU1TPD3_9FLAO</name>
<dbReference type="EMBL" id="JAVDVI010000007">
    <property type="protein sequence ID" value="MDR6967830.1"/>
    <property type="molecule type" value="Genomic_DNA"/>
</dbReference>
<keyword evidence="3" id="KW-1185">Reference proteome</keyword>
<feature type="domain" description="TonB-dependent receptor plug" evidence="1">
    <location>
        <begin position="146"/>
        <end position="217"/>
    </location>
</feature>
<comment type="caution">
    <text evidence="2">The sequence shown here is derived from an EMBL/GenBank/DDBJ whole genome shotgun (WGS) entry which is preliminary data.</text>
</comment>
<sequence>MILIVFSLSGNVYSQQKKGIQPLKEILKAISKQHNVQFNYIEEEVSVVKLEPPVRALALSEKLDYLNARTTLEFEIINTKYIAVSSKKITAIPSQPLDTILPIDLSEIKIERYLTTGMSKNIDGTFTVYPKKFGILPGLIEPDALQTMQQIPGIYSADQTISNINVRSGTHDQNLFLWNGIRMFQTGHFFGLISAFNPALAQKINISKNGSSAFYGESISSVIDISSVFEGIENSNYGVNSNLISAAFNAKVKTSKKSSFQISGRRSFTDLASSPTYHSYYDRIFQNTMIKNINTNENVNYKTDEKFYFYDFTAQYHQKIGYRTELVLDAIGINNSLEITQNSDDASRKSNLEQQNFGANAMLKTKWNERTFTKINGYVSYYNLDARNEAIENNQILSQQNTIFDYGWRLENKHIISDNLTFNNGYQYNEIGIANRERINNPRFSKKIKEVIRSHALILETEVKNTDGTIFLKAGLRNNYIEDFNRLLLEPRLQFNYAFSKKFNIEILGEHKSQITSQIIDMQQDFLGIEKRRWTLANDENIPIQRSKQISLGFSFKDRNWLFTLDNYYKKVTGIYSPSQAFQNQLEFVRINGDYSVIGSEVLIQRNLKHFYTWLSYGLSNSEYTFSETLPEQFANNFQIVHTISWAGTYEWENMKIALGTQWHSGRPETSPSTSNLDLSIPSKPQIIYNNPNNTNLSEFFEVNLSGNYNWMLSPKSSLQFGISVLNILNRNNIVNRYYRVNTTNQSIESVNTLALKRTPNLSVKFNF</sequence>
<proteinExistence type="predicted"/>
<dbReference type="RefSeq" id="WP_310026170.1">
    <property type="nucleotide sequence ID" value="NZ_JAVDVI010000007.1"/>
</dbReference>
<organism evidence="2 3">
    <name type="scientific">Flavobacterium arsenatis</name>
    <dbReference type="NCBI Taxonomy" id="1484332"/>
    <lineage>
        <taxon>Bacteria</taxon>
        <taxon>Pseudomonadati</taxon>
        <taxon>Bacteroidota</taxon>
        <taxon>Flavobacteriia</taxon>
        <taxon>Flavobacteriales</taxon>
        <taxon>Flavobacteriaceae</taxon>
        <taxon>Flavobacterium</taxon>
    </lineage>
</organism>
<dbReference type="Proteomes" id="UP001255185">
    <property type="component" value="Unassembled WGS sequence"/>
</dbReference>
<protein>
    <recommendedName>
        <fullName evidence="1">TonB-dependent receptor plug domain-containing protein</fullName>
    </recommendedName>
</protein>
<evidence type="ECO:0000313" key="3">
    <source>
        <dbReference type="Proteomes" id="UP001255185"/>
    </source>
</evidence>
<gene>
    <name evidence="2" type="ORF">J2X31_001844</name>
</gene>
<reference evidence="2 3" key="1">
    <citation type="submission" date="2023-07" db="EMBL/GenBank/DDBJ databases">
        <title>Sorghum-associated microbial communities from plants grown in Nebraska, USA.</title>
        <authorList>
            <person name="Schachtman D."/>
        </authorList>
    </citation>
    <scope>NUCLEOTIDE SEQUENCE [LARGE SCALE GENOMIC DNA]</scope>
    <source>
        <strain evidence="2 3">3773</strain>
    </source>
</reference>
<dbReference type="InterPro" id="IPR012910">
    <property type="entry name" value="Plug_dom"/>
</dbReference>
<dbReference type="SUPFAM" id="SSF56935">
    <property type="entry name" value="Porins"/>
    <property type="match status" value="1"/>
</dbReference>
<accession>A0ABU1TPD3</accession>
<dbReference type="Gene3D" id="2.170.130.10">
    <property type="entry name" value="TonB-dependent receptor, plug domain"/>
    <property type="match status" value="1"/>
</dbReference>
<dbReference type="InterPro" id="IPR037066">
    <property type="entry name" value="Plug_dom_sf"/>
</dbReference>
<dbReference type="Pfam" id="PF07715">
    <property type="entry name" value="Plug"/>
    <property type="match status" value="1"/>
</dbReference>
<evidence type="ECO:0000259" key="1">
    <source>
        <dbReference type="Pfam" id="PF07715"/>
    </source>
</evidence>